<feature type="non-terminal residue" evidence="18">
    <location>
        <position position="1"/>
    </location>
</feature>
<gene>
    <name evidence="18" type="ORF">M9458_045682</name>
</gene>
<evidence type="ECO:0000256" key="15">
    <source>
        <dbReference type="ARBA" id="ARBA00077278"/>
    </source>
</evidence>
<keyword evidence="10" id="KW-0333">Golgi apparatus</keyword>
<evidence type="ECO:0000313" key="18">
    <source>
        <dbReference type="EMBL" id="KAL0157606.1"/>
    </source>
</evidence>
<evidence type="ECO:0000256" key="5">
    <source>
        <dbReference type="ARBA" id="ARBA00008535"/>
    </source>
</evidence>
<keyword evidence="19" id="KW-1185">Reference proteome</keyword>
<dbReference type="CDD" id="cd01852">
    <property type="entry name" value="AIG1"/>
    <property type="match status" value="1"/>
</dbReference>
<comment type="function">
    <text evidence="13">Exerts an anti-apoptotic effect in the immune system and is involved in responses to infections.</text>
</comment>
<evidence type="ECO:0000256" key="16">
    <source>
        <dbReference type="SAM" id="MobiDB-lite"/>
    </source>
</evidence>
<comment type="similarity">
    <text evidence="5">Belongs to the TRAFAC class TrmE-Era-EngA-EngB-Septin-like GTPase superfamily. AIG1/Toc34/Toc159-like paraseptin GTPase family. IAN subfamily.</text>
</comment>
<evidence type="ECO:0000256" key="3">
    <source>
        <dbReference type="ARBA" id="ARBA00004514"/>
    </source>
</evidence>
<proteinExistence type="inferred from homology"/>
<dbReference type="Gene3D" id="3.40.50.300">
    <property type="entry name" value="P-loop containing nucleotide triphosphate hydrolases"/>
    <property type="match status" value="1"/>
</dbReference>
<dbReference type="PANTHER" id="PTHR10903">
    <property type="entry name" value="GTPASE, IMAP FAMILY MEMBER-RELATED"/>
    <property type="match status" value="1"/>
</dbReference>
<dbReference type="InterPro" id="IPR027417">
    <property type="entry name" value="P-loop_NTPase"/>
</dbReference>
<dbReference type="GO" id="GO:0005829">
    <property type="term" value="C:cytosol"/>
    <property type="evidence" value="ECO:0007669"/>
    <property type="project" value="UniProtKB-SubCell"/>
</dbReference>
<dbReference type="PANTHER" id="PTHR10903:SF188">
    <property type="entry name" value="GTPASE IMAP FAMILY MEMBER 2-LIKE-RELATED"/>
    <property type="match status" value="1"/>
</dbReference>
<feature type="non-terminal residue" evidence="18">
    <location>
        <position position="281"/>
    </location>
</feature>
<feature type="domain" description="AIG1-type G" evidence="17">
    <location>
        <begin position="2"/>
        <end position="202"/>
    </location>
</feature>
<dbReference type="Pfam" id="PF04548">
    <property type="entry name" value="AIG1"/>
    <property type="match status" value="1"/>
</dbReference>
<evidence type="ECO:0000256" key="13">
    <source>
        <dbReference type="ARBA" id="ARBA00056809"/>
    </source>
</evidence>
<evidence type="ECO:0000256" key="7">
    <source>
        <dbReference type="ARBA" id="ARBA00022737"/>
    </source>
</evidence>
<feature type="region of interest" description="Disordered" evidence="16">
    <location>
        <begin position="247"/>
        <end position="267"/>
    </location>
</feature>
<evidence type="ECO:0000259" key="17">
    <source>
        <dbReference type="PROSITE" id="PS51720"/>
    </source>
</evidence>
<evidence type="ECO:0000256" key="4">
    <source>
        <dbReference type="ARBA" id="ARBA00004555"/>
    </source>
</evidence>
<keyword evidence="11" id="KW-0496">Mitochondrion</keyword>
<evidence type="ECO:0000313" key="19">
    <source>
        <dbReference type="Proteomes" id="UP001529510"/>
    </source>
</evidence>
<dbReference type="InterPro" id="IPR006703">
    <property type="entry name" value="G_AIG1"/>
</dbReference>
<keyword evidence="8" id="KW-0547">Nucleotide-binding</keyword>
<dbReference type="PROSITE" id="PS51720">
    <property type="entry name" value="G_AIG1"/>
    <property type="match status" value="1"/>
</dbReference>
<dbReference type="GO" id="GO:0005739">
    <property type="term" value="C:mitochondrion"/>
    <property type="evidence" value="ECO:0007669"/>
    <property type="project" value="UniProtKB-SubCell"/>
</dbReference>
<name>A0ABD0N9F5_CIRMR</name>
<dbReference type="AlphaFoldDB" id="A0ABD0N9F5"/>
<keyword evidence="12" id="KW-0342">GTP-binding</keyword>
<dbReference type="GO" id="GO:0005783">
    <property type="term" value="C:endoplasmic reticulum"/>
    <property type="evidence" value="ECO:0007669"/>
    <property type="project" value="UniProtKB-SubCell"/>
</dbReference>
<dbReference type="GO" id="GO:0005794">
    <property type="term" value="C:Golgi apparatus"/>
    <property type="evidence" value="ECO:0007669"/>
    <property type="project" value="UniProtKB-SubCell"/>
</dbReference>
<evidence type="ECO:0000256" key="6">
    <source>
        <dbReference type="ARBA" id="ARBA00022490"/>
    </source>
</evidence>
<dbReference type="FunFam" id="3.40.50.300:FF:000536">
    <property type="entry name" value="GTPase IMAP family member 8"/>
    <property type="match status" value="1"/>
</dbReference>
<evidence type="ECO:0000256" key="10">
    <source>
        <dbReference type="ARBA" id="ARBA00023034"/>
    </source>
</evidence>
<evidence type="ECO:0000256" key="1">
    <source>
        <dbReference type="ARBA" id="ARBA00004173"/>
    </source>
</evidence>
<evidence type="ECO:0000256" key="11">
    <source>
        <dbReference type="ARBA" id="ARBA00023128"/>
    </source>
</evidence>
<dbReference type="GO" id="GO:0005525">
    <property type="term" value="F:GTP binding"/>
    <property type="evidence" value="ECO:0007669"/>
    <property type="project" value="UniProtKB-KW"/>
</dbReference>
<protein>
    <recommendedName>
        <fullName evidence="14">GTPase IMAP family member 8</fullName>
    </recommendedName>
    <alternativeName>
        <fullName evidence="15">Immune-associated nucleotide-binding protein 9</fullName>
    </alternativeName>
</protein>
<organism evidence="18 19">
    <name type="scientific">Cirrhinus mrigala</name>
    <name type="common">Mrigala</name>
    <dbReference type="NCBI Taxonomy" id="683832"/>
    <lineage>
        <taxon>Eukaryota</taxon>
        <taxon>Metazoa</taxon>
        <taxon>Chordata</taxon>
        <taxon>Craniata</taxon>
        <taxon>Vertebrata</taxon>
        <taxon>Euteleostomi</taxon>
        <taxon>Actinopterygii</taxon>
        <taxon>Neopterygii</taxon>
        <taxon>Teleostei</taxon>
        <taxon>Ostariophysi</taxon>
        <taxon>Cypriniformes</taxon>
        <taxon>Cyprinidae</taxon>
        <taxon>Labeoninae</taxon>
        <taxon>Labeonini</taxon>
        <taxon>Cirrhinus</taxon>
    </lineage>
</organism>
<comment type="caution">
    <text evidence="18">The sequence shown here is derived from an EMBL/GenBank/DDBJ whole genome shotgun (WGS) entry which is preliminary data.</text>
</comment>
<keyword evidence="7" id="KW-0677">Repeat</keyword>
<keyword evidence="9" id="KW-0256">Endoplasmic reticulum</keyword>
<dbReference type="Proteomes" id="UP001529510">
    <property type="component" value="Unassembled WGS sequence"/>
</dbReference>
<reference evidence="18 19" key="1">
    <citation type="submission" date="2024-05" db="EMBL/GenBank/DDBJ databases">
        <title>Genome sequencing and assembly of Indian major carp, Cirrhinus mrigala (Hamilton, 1822).</title>
        <authorList>
            <person name="Mohindra V."/>
            <person name="Chowdhury L.M."/>
            <person name="Lal K."/>
            <person name="Jena J.K."/>
        </authorList>
    </citation>
    <scope>NUCLEOTIDE SEQUENCE [LARGE SCALE GENOMIC DNA]</scope>
    <source>
        <strain evidence="18">CM1030</strain>
        <tissue evidence="18">Blood</tissue>
    </source>
</reference>
<evidence type="ECO:0000256" key="12">
    <source>
        <dbReference type="ARBA" id="ARBA00023134"/>
    </source>
</evidence>
<evidence type="ECO:0000256" key="9">
    <source>
        <dbReference type="ARBA" id="ARBA00022824"/>
    </source>
</evidence>
<sequence length="281" mass="32662">VLDELRIVLLGKTGVGKSAIGNTILGKEAFKEEVSYDSVTNECQRETAEINGRFITVIDTPGVFHTKLSHEEIQREIIKYISMILPGPHVFLLLIPVGRFTQEEENAVKIIKETFGENSLMYTMVLFTRGEDLKKKTIEEYLRKPGSAMMKLIKQCGNRYHVFNNNETGDRTQVSELLQKINDMVTANGGSYYTCNMFKLMERDNQKAQIPMLMDKVEEEKIQHEKTLREQQRKIFEDKIKLIEQKQQDEQIRAKPTHYEEDRRKNIENMKMCFQTASSQQ</sequence>
<dbReference type="EMBL" id="JAMKFB020000023">
    <property type="protein sequence ID" value="KAL0157606.1"/>
    <property type="molecule type" value="Genomic_DNA"/>
</dbReference>
<keyword evidence="6" id="KW-0963">Cytoplasm</keyword>
<dbReference type="SUPFAM" id="SSF52540">
    <property type="entry name" value="P-loop containing nucleoside triphosphate hydrolases"/>
    <property type="match status" value="1"/>
</dbReference>
<accession>A0ABD0N9F5</accession>
<comment type="subcellular location">
    <subcellularLocation>
        <location evidence="3">Cytoplasm</location>
        <location evidence="3">Cytosol</location>
    </subcellularLocation>
    <subcellularLocation>
        <location evidence="2">Endoplasmic reticulum</location>
    </subcellularLocation>
    <subcellularLocation>
        <location evidence="4">Golgi apparatus</location>
    </subcellularLocation>
    <subcellularLocation>
        <location evidence="1">Mitochondrion</location>
    </subcellularLocation>
</comment>
<evidence type="ECO:0000256" key="2">
    <source>
        <dbReference type="ARBA" id="ARBA00004240"/>
    </source>
</evidence>
<evidence type="ECO:0000256" key="14">
    <source>
        <dbReference type="ARBA" id="ARBA00073539"/>
    </source>
</evidence>
<dbReference type="InterPro" id="IPR045058">
    <property type="entry name" value="GIMA/IAN/Toc"/>
</dbReference>
<evidence type="ECO:0000256" key="8">
    <source>
        <dbReference type="ARBA" id="ARBA00022741"/>
    </source>
</evidence>